<keyword evidence="4" id="KW-0472">Membrane</keyword>
<keyword evidence="4" id="KW-1133">Transmembrane helix</keyword>
<evidence type="ECO:0000313" key="6">
    <source>
        <dbReference type="EMBL" id="MBE6265041.1"/>
    </source>
</evidence>
<dbReference type="AlphaFoldDB" id="A0A928GGG3"/>
<gene>
    <name evidence="6" type="ORF">E7102_01010</name>
</gene>
<evidence type="ECO:0000256" key="3">
    <source>
        <dbReference type="ARBA" id="ARBA00022840"/>
    </source>
</evidence>
<feature type="domain" description="AAA+ ATPase" evidence="5">
    <location>
        <begin position="111"/>
        <end position="251"/>
    </location>
</feature>
<dbReference type="Gene3D" id="1.10.8.60">
    <property type="match status" value="1"/>
</dbReference>
<name>A0A928GGG3_XYLRU</name>
<evidence type="ECO:0000259" key="5">
    <source>
        <dbReference type="SMART" id="SM00382"/>
    </source>
</evidence>
<dbReference type="InterPro" id="IPR027417">
    <property type="entry name" value="P-loop_NTPase"/>
</dbReference>
<dbReference type="Pfam" id="PF17866">
    <property type="entry name" value="AAA_lid_6"/>
    <property type="match status" value="1"/>
</dbReference>
<proteinExistence type="inferred from homology"/>
<dbReference type="Gene3D" id="3.40.50.300">
    <property type="entry name" value="P-loop containing nucleotide triphosphate hydrolases"/>
    <property type="match status" value="1"/>
</dbReference>
<dbReference type="Proteomes" id="UP000763088">
    <property type="component" value="Unassembled WGS sequence"/>
</dbReference>
<dbReference type="PANTHER" id="PTHR43392:SF2">
    <property type="entry name" value="AAA-TYPE ATPASE FAMILY PROTEIN _ ANKYRIN REPEAT FAMILY PROTEIN"/>
    <property type="match status" value="1"/>
</dbReference>
<feature type="transmembrane region" description="Helical" evidence="4">
    <location>
        <begin position="12"/>
        <end position="32"/>
    </location>
</feature>
<keyword evidence="4" id="KW-0812">Transmembrane</keyword>
<evidence type="ECO:0000256" key="1">
    <source>
        <dbReference type="ARBA" id="ARBA00010378"/>
    </source>
</evidence>
<reference evidence="6" key="1">
    <citation type="submission" date="2019-04" db="EMBL/GenBank/DDBJ databases">
        <title>Evolution of Biomass-Degrading Anaerobic Consortia Revealed by Metagenomics.</title>
        <authorList>
            <person name="Peng X."/>
        </authorList>
    </citation>
    <scope>NUCLEOTIDE SEQUENCE</scope>
    <source>
        <strain evidence="6">SIG141</strain>
    </source>
</reference>
<comment type="caution">
    <text evidence="6">The sequence shown here is derived from an EMBL/GenBank/DDBJ whole genome shotgun (WGS) entry which is preliminary data.</text>
</comment>
<sequence length="343" mass="38349">MDIKEVTNKGLKGCGCLSIGFFLLLIVIGIFAPDPEDEEVEKLKKELAEKVASETEQKDTVVVNDVLEGDPYQELDDLIGLGSVKEEVRSLANFVKLQKEREAKGLKTAKVSYHLVFYGSPGTGKTTVARIVGRIYKDLGVLKKGHTVETDRAGLCGQYVGQTGPKTDSVIAKALDGVLFIDEAYSLVPEGGAGNDYGQEAISTILKRMEDYRDRLVVIVAGYKNEMQRFIDSNPGLQSRFNRYIDFPDYSGDELSQIFKMYMKKNQYTLSKEAETYLKERFDYAVAHKDRNFGNARYARNVFEKSIQAQANRLANEKDLDKDKLTELTVDDLKGGFASRANI</sequence>
<dbReference type="PANTHER" id="PTHR43392">
    <property type="entry name" value="AAA-TYPE ATPASE FAMILY PROTEIN / ANKYRIN REPEAT FAMILY PROTEIN"/>
    <property type="match status" value="1"/>
</dbReference>
<dbReference type="CDD" id="cd00009">
    <property type="entry name" value="AAA"/>
    <property type="match status" value="1"/>
</dbReference>
<accession>A0A928GGG3</accession>
<dbReference type="InterPro" id="IPR003593">
    <property type="entry name" value="AAA+_ATPase"/>
</dbReference>
<organism evidence="6 7">
    <name type="scientific">Xylanibacter ruminicola</name>
    <name type="common">Prevotella ruminicola</name>
    <dbReference type="NCBI Taxonomy" id="839"/>
    <lineage>
        <taxon>Bacteria</taxon>
        <taxon>Pseudomonadati</taxon>
        <taxon>Bacteroidota</taxon>
        <taxon>Bacteroidia</taxon>
        <taxon>Bacteroidales</taxon>
        <taxon>Prevotellaceae</taxon>
        <taxon>Xylanibacter</taxon>
    </lineage>
</organism>
<dbReference type="SUPFAM" id="SSF52540">
    <property type="entry name" value="P-loop containing nucleoside triphosphate hydrolases"/>
    <property type="match status" value="1"/>
</dbReference>
<protein>
    <submittedName>
        <fullName evidence="6">AAA family ATPase</fullName>
    </submittedName>
</protein>
<comment type="similarity">
    <text evidence="1">Belongs to the CbxX/CfxQ family.</text>
</comment>
<dbReference type="Pfam" id="PF00004">
    <property type="entry name" value="AAA"/>
    <property type="match status" value="1"/>
</dbReference>
<dbReference type="EMBL" id="SUYD01000001">
    <property type="protein sequence ID" value="MBE6265041.1"/>
    <property type="molecule type" value="Genomic_DNA"/>
</dbReference>
<dbReference type="InterPro" id="IPR000641">
    <property type="entry name" value="CbxX/CfxQ"/>
</dbReference>
<dbReference type="PRINTS" id="PR00819">
    <property type="entry name" value="CBXCFQXSUPER"/>
</dbReference>
<keyword evidence="3" id="KW-0067">ATP-binding</keyword>
<dbReference type="FunFam" id="3.40.50.300:FF:000216">
    <property type="entry name" value="Type VII secretion ATPase EccA"/>
    <property type="match status" value="1"/>
</dbReference>
<evidence type="ECO:0000313" key="7">
    <source>
        <dbReference type="Proteomes" id="UP000763088"/>
    </source>
</evidence>
<evidence type="ECO:0000256" key="4">
    <source>
        <dbReference type="SAM" id="Phobius"/>
    </source>
</evidence>
<evidence type="ECO:0000256" key="2">
    <source>
        <dbReference type="ARBA" id="ARBA00022741"/>
    </source>
</evidence>
<dbReference type="InterPro" id="IPR003959">
    <property type="entry name" value="ATPase_AAA_core"/>
</dbReference>
<dbReference type="InterPro" id="IPR050773">
    <property type="entry name" value="CbxX/CfxQ_RuBisCO_ESX"/>
</dbReference>
<keyword evidence="2" id="KW-0547">Nucleotide-binding</keyword>
<dbReference type="InterPro" id="IPR041627">
    <property type="entry name" value="AAA_lid_6"/>
</dbReference>
<dbReference type="GO" id="GO:0005524">
    <property type="term" value="F:ATP binding"/>
    <property type="evidence" value="ECO:0007669"/>
    <property type="project" value="UniProtKB-KW"/>
</dbReference>
<dbReference type="SMART" id="SM00382">
    <property type="entry name" value="AAA"/>
    <property type="match status" value="1"/>
</dbReference>
<dbReference type="GO" id="GO:0016887">
    <property type="term" value="F:ATP hydrolysis activity"/>
    <property type="evidence" value="ECO:0007669"/>
    <property type="project" value="InterPro"/>
</dbReference>